<keyword evidence="3" id="KW-1185">Reference proteome</keyword>
<dbReference type="EMBL" id="KI517384">
    <property type="protein sequence ID" value="ESQ55808.1"/>
    <property type="molecule type" value="Genomic_DNA"/>
</dbReference>
<dbReference type="eggNOG" id="ENOG502S7C1">
    <property type="taxonomic scope" value="Eukaryota"/>
</dbReference>
<reference evidence="2 3" key="1">
    <citation type="journal article" date="2013" name="Front. Plant Sci.">
        <title>The Reference Genome of the Halophytic Plant Eutrema salsugineum.</title>
        <authorList>
            <person name="Yang R."/>
            <person name="Jarvis D.E."/>
            <person name="Chen H."/>
            <person name="Beilstein M.A."/>
            <person name="Grimwood J."/>
            <person name="Jenkins J."/>
            <person name="Shu S."/>
            <person name="Prochnik S."/>
            <person name="Xin M."/>
            <person name="Ma C."/>
            <person name="Schmutz J."/>
            <person name="Wing R.A."/>
            <person name="Mitchell-Olds T."/>
            <person name="Schumaker K.S."/>
            <person name="Wang X."/>
        </authorList>
    </citation>
    <scope>NUCLEOTIDE SEQUENCE [LARGE SCALE GENOMIC DNA]</scope>
</reference>
<dbReference type="Gramene" id="ESQ55808">
    <property type="protein sequence ID" value="ESQ55808"/>
    <property type="gene ID" value="EUTSA_v10027070mg"/>
</dbReference>
<dbReference type="AlphaFoldDB" id="V4MRI1"/>
<dbReference type="PANTHER" id="PTHR34125">
    <property type="entry name" value="OS01G0762900 PROTEIN"/>
    <property type="match status" value="1"/>
</dbReference>
<feature type="non-terminal residue" evidence="2">
    <location>
        <position position="1"/>
    </location>
</feature>
<dbReference type="KEGG" id="eus:EUTSA_v10027070mg"/>
<feature type="transmembrane region" description="Helical" evidence="1">
    <location>
        <begin position="58"/>
        <end position="79"/>
    </location>
</feature>
<dbReference type="PANTHER" id="PTHR34125:SF7">
    <property type="entry name" value="TRANSMEMBRANE PROTEIN"/>
    <property type="match status" value="1"/>
</dbReference>
<evidence type="ECO:0000313" key="2">
    <source>
        <dbReference type="EMBL" id="ESQ55808.1"/>
    </source>
</evidence>
<evidence type="ECO:0000313" key="3">
    <source>
        <dbReference type="Proteomes" id="UP000030689"/>
    </source>
</evidence>
<feature type="transmembrane region" description="Helical" evidence="1">
    <location>
        <begin position="33"/>
        <end position="52"/>
    </location>
</feature>
<dbReference type="STRING" id="72664.V4MRI1"/>
<proteinExistence type="predicted"/>
<name>V4MRI1_EUTSA</name>
<accession>V4MRI1</accession>
<protein>
    <submittedName>
        <fullName evidence="2">Uncharacterized protein</fullName>
    </submittedName>
</protein>
<keyword evidence="1" id="KW-0472">Membrane</keyword>
<keyword evidence="1" id="KW-0812">Transmembrane</keyword>
<organism evidence="2 3">
    <name type="scientific">Eutrema salsugineum</name>
    <name type="common">Saltwater cress</name>
    <name type="synonym">Sisymbrium salsugineum</name>
    <dbReference type="NCBI Taxonomy" id="72664"/>
    <lineage>
        <taxon>Eukaryota</taxon>
        <taxon>Viridiplantae</taxon>
        <taxon>Streptophyta</taxon>
        <taxon>Embryophyta</taxon>
        <taxon>Tracheophyta</taxon>
        <taxon>Spermatophyta</taxon>
        <taxon>Magnoliopsida</taxon>
        <taxon>eudicotyledons</taxon>
        <taxon>Gunneridae</taxon>
        <taxon>Pentapetalae</taxon>
        <taxon>rosids</taxon>
        <taxon>malvids</taxon>
        <taxon>Brassicales</taxon>
        <taxon>Brassicaceae</taxon>
        <taxon>Eutremeae</taxon>
        <taxon>Eutrema</taxon>
    </lineage>
</organism>
<dbReference type="OMA" id="DIVAYFW"/>
<keyword evidence="1" id="KW-1133">Transmembrane helix</keyword>
<gene>
    <name evidence="2" type="ORF">EUTSA_v10027070mg</name>
</gene>
<sequence>VGFNISPILSLSPLDSIRRKEMEIQARLMEYKFHFMAAIFVCVIVSSLVYAAPRILDILAYFWPLFASTAAFLAMAITFGGFQQFSEEGTGEGIMDYVAGRPEESHKYD</sequence>
<evidence type="ECO:0000256" key="1">
    <source>
        <dbReference type="SAM" id="Phobius"/>
    </source>
</evidence>
<dbReference type="Proteomes" id="UP000030689">
    <property type="component" value="Unassembled WGS sequence"/>
</dbReference>